<dbReference type="AlphaFoldDB" id="A0A2P8GSQ5"/>
<keyword evidence="4" id="KW-1185">Reference proteome</keyword>
<reference evidence="1 3" key="1">
    <citation type="submission" date="2018-03" db="EMBL/GenBank/DDBJ databases">
        <title>Genomic Encyclopedia of Archaeal and Bacterial Type Strains, Phase II (KMG-II): from individual species to whole genera.</title>
        <authorList>
            <person name="Goeker M."/>
        </authorList>
    </citation>
    <scope>NUCLEOTIDE SEQUENCE [LARGE SCALE GENOMIC DNA]</scope>
    <source>
        <strain evidence="1 3">DSM 21548</strain>
    </source>
</reference>
<name>A0A2P8GSQ5_9MICO</name>
<dbReference type="Proteomes" id="UP000241203">
    <property type="component" value="Unassembled WGS sequence"/>
</dbReference>
<evidence type="ECO:0000313" key="2">
    <source>
        <dbReference type="EMBL" id="RUQ81841.1"/>
    </source>
</evidence>
<comment type="caution">
    <text evidence="1">The sequence shown here is derived from an EMBL/GenBank/DDBJ whole genome shotgun (WGS) entry which is preliminary data.</text>
</comment>
<dbReference type="Proteomes" id="UP000268291">
    <property type="component" value="Unassembled WGS sequence"/>
</dbReference>
<accession>A0A2P8GSQ5</accession>
<evidence type="ECO:0000313" key="1">
    <source>
        <dbReference type="EMBL" id="PSL37000.1"/>
    </source>
</evidence>
<reference evidence="2 4" key="2">
    <citation type="submission" date="2018-12" db="EMBL/GenBank/DDBJ databases">
        <authorList>
            <person name="hu s."/>
            <person name="Xu Y."/>
            <person name="Xu B."/>
            <person name="Li F."/>
        </authorList>
    </citation>
    <scope>NUCLEOTIDE SEQUENCE [LARGE SCALE GENOMIC DNA]</scope>
    <source>
        <strain evidence="2 4">KSW2-17</strain>
    </source>
</reference>
<gene>
    <name evidence="1" type="ORF">CLV49_0603</name>
    <name evidence="2" type="ORF">ELQ93_17590</name>
</gene>
<proteinExistence type="predicted"/>
<dbReference type="RefSeq" id="WP_106562204.1">
    <property type="nucleotide sequence ID" value="NZ_PYAU01000001.1"/>
</dbReference>
<evidence type="ECO:0000313" key="3">
    <source>
        <dbReference type="Proteomes" id="UP000241203"/>
    </source>
</evidence>
<dbReference type="EMBL" id="PYAU01000001">
    <property type="protein sequence ID" value="PSL37000.1"/>
    <property type="molecule type" value="Genomic_DNA"/>
</dbReference>
<dbReference type="EMBL" id="RZGY01000005">
    <property type="protein sequence ID" value="RUQ81841.1"/>
    <property type="molecule type" value="Genomic_DNA"/>
</dbReference>
<protein>
    <submittedName>
        <fullName evidence="1">Uncharacterized protein</fullName>
    </submittedName>
</protein>
<organism evidence="1 3">
    <name type="scientific">Labedella gwakjiensis</name>
    <dbReference type="NCBI Taxonomy" id="390269"/>
    <lineage>
        <taxon>Bacteria</taxon>
        <taxon>Bacillati</taxon>
        <taxon>Actinomycetota</taxon>
        <taxon>Actinomycetes</taxon>
        <taxon>Micrococcales</taxon>
        <taxon>Microbacteriaceae</taxon>
        <taxon>Labedella</taxon>
    </lineage>
</organism>
<evidence type="ECO:0000313" key="4">
    <source>
        <dbReference type="Proteomes" id="UP000268291"/>
    </source>
</evidence>
<sequence>MKKIVSGSLDGADDKMLAAYDTAVAALEGLYAAHAAYQGKITDAATTLDRAGIRAPGFAHEPKPDHFDPDFFPSFAYGGVASAVRVDGTTHAAGDVDRWVRQAVYGVLWNHYETQNLAGKIGTDSAPTLLENRG</sequence>